<evidence type="ECO:0000256" key="4">
    <source>
        <dbReference type="RuleBase" id="RU000363"/>
    </source>
</evidence>
<reference evidence="5 6" key="1">
    <citation type="submission" date="2019-07" db="EMBL/GenBank/DDBJ databases">
        <authorList>
            <person name="Kim J."/>
        </authorList>
    </citation>
    <scope>NUCLEOTIDE SEQUENCE [LARGE SCALE GENOMIC DNA]</scope>
    <source>
        <strain evidence="6">dk17</strain>
    </source>
</reference>
<gene>
    <name evidence="5" type="ORF">FPZ43_16465</name>
</gene>
<dbReference type="SUPFAM" id="SSF51735">
    <property type="entry name" value="NAD(P)-binding Rossmann-fold domains"/>
    <property type="match status" value="1"/>
</dbReference>
<dbReference type="PANTHER" id="PTHR43490">
    <property type="entry name" value="(+)-NEOMENTHOL DEHYDROGENASE"/>
    <property type="match status" value="1"/>
</dbReference>
<organism evidence="5 6">
    <name type="scientific">Mucilaginibacter pallidiroseus</name>
    <dbReference type="NCBI Taxonomy" id="2599295"/>
    <lineage>
        <taxon>Bacteria</taxon>
        <taxon>Pseudomonadati</taxon>
        <taxon>Bacteroidota</taxon>
        <taxon>Sphingobacteriia</taxon>
        <taxon>Sphingobacteriales</taxon>
        <taxon>Sphingobacteriaceae</taxon>
        <taxon>Mucilaginibacter</taxon>
    </lineage>
</organism>
<dbReference type="OrthoDB" id="5786478at2"/>
<dbReference type="Proteomes" id="UP000320042">
    <property type="component" value="Unassembled WGS sequence"/>
</dbReference>
<dbReference type="InterPro" id="IPR002347">
    <property type="entry name" value="SDR_fam"/>
</dbReference>
<comment type="similarity">
    <text evidence="1 4">Belongs to the short-chain dehydrogenases/reductases (SDR) family.</text>
</comment>
<sequence>MEKQTVLITGANKGIGFECARQLLNAGYHVFLGSRDEQRGAKAVEQLKQEGLTNVELVLLSVTDEESVQKAYEQILASAGSLDVLINNAGIPGGFPQQASNTPDSTFREVFEVNLFGVARVVRILMPLLSKSSNPRIVNVTSDLGSLTLHNDPTWEHYQAKTSVYGPSKSALNAYTVALAHELNGKVKVNMINPGYTNTEFNNNQGPKSVEDGAKPIVEYAMIGPDGPTGKYMSDYGQSPW</sequence>
<dbReference type="GO" id="GO:0016491">
    <property type="term" value="F:oxidoreductase activity"/>
    <property type="evidence" value="ECO:0007669"/>
    <property type="project" value="UniProtKB-KW"/>
</dbReference>
<name>A0A563U3H5_9SPHI</name>
<comment type="caution">
    <text evidence="5">The sequence shown here is derived from an EMBL/GenBank/DDBJ whole genome shotgun (WGS) entry which is preliminary data.</text>
</comment>
<protein>
    <submittedName>
        <fullName evidence="5">SDR family NAD(P)-dependent oxidoreductase</fullName>
    </submittedName>
</protein>
<keyword evidence="2" id="KW-0521">NADP</keyword>
<dbReference type="PRINTS" id="PR00080">
    <property type="entry name" value="SDRFAMILY"/>
</dbReference>
<dbReference type="InterPro" id="IPR036291">
    <property type="entry name" value="NAD(P)-bd_dom_sf"/>
</dbReference>
<dbReference type="PRINTS" id="PR00081">
    <property type="entry name" value="GDHRDH"/>
</dbReference>
<dbReference type="PANTHER" id="PTHR43490:SF99">
    <property type="entry name" value="SHORT-CHAIN DEHYDROGENASE_REDUCTASE"/>
    <property type="match status" value="1"/>
</dbReference>
<accession>A0A563U3H5</accession>
<evidence type="ECO:0000256" key="3">
    <source>
        <dbReference type="ARBA" id="ARBA00023002"/>
    </source>
</evidence>
<dbReference type="Gene3D" id="3.40.50.720">
    <property type="entry name" value="NAD(P)-binding Rossmann-like Domain"/>
    <property type="match status" value="1"/>
</dbReference>
<dbReference type="EMBL" id="VOEJ01000008">
    <property type="protein sequence ID" value="TWR25873.1"/>
    <property type="molecule type" value="Genomic_DNA"/>
</dbReference>
<dbReference type="Pfam" id="PF00106">
    <property type="entry name" value="adh_short"/>
    <property type="match status" value="1"/>
</dbReference>
<evidence type="ECO:0000313" key="6">
    <source>
        <dbReference type="Proteomes" id="UP000320042"/>
    </source>
</evidence>
<dbReference type="AlphaFoldDB" id="A0A563U3H5"/>
<proteinExistence type="inferred from homology"/>
<evidence type="ECO:0000256" key="1">
    <source>
        <dbReference type="ARBA" id="ARBA00006484"/>
    </source>
</evidence>
<keyword evidence="3" id="KW-0560">Oxidoreductase</keyword>
<dbReference type="RefSeq" id="WP_146383031.1">
    <property type="nucleotide sequence ID" value="NZ_VOEJ01000008.1"/>
</dbReference>
<evidence type="ECO:0000313" key="5">
    <source>
        <dbReference type="EMBL" id="TWR25873.1"/>
    </source>
</evidence>
<keyword evidence="6" id="KW-1185">Reference proteome</keyword>
<evidence type="ECO:0000256" key="2">
    <source>
        <dbReference type="ARBA" id="ARBA00022857"/>
    </source>
</evidence>